<evidence type="ECO:0000256" key="11">
    <source>
        <dbReference type="RuleBase" id="RU003357"/>
    </source>
</evidence>
<accession>A0ABZ0W7Q6</accession>
<dbReference type="Proteomes" id="UP001325680">
    <property type="component" value="Chromosome"/>
</dbReference>
<dbReference type="Pfam" id="PF13715">
    <property type="entry name" value="CarbopepD_reg_2"/>
    <property type="match status" value="1"/>
</dbReference>
<keyword evidence="9 10" id="KW-0998">Cell outer membrane</keyword>
<keyword evidence="2 10" id="KW-0813">Transport</keyword>
<dbReference type="Gene3D" id="2.40.170.20">
    <property type="entry name" value="TonB-dependent receptor, beta-barrel domain"/>
    <property type="match status" value="1"/>
</dbReference>
<dbReference type="InterPro" id="IPR037066">
    <property type="entry name" value="Plug_dom_sf"/>
</dbReference>
<organism evidence="16 17">
    <name type="scientific">Niabella yanshanensis</name>
    <dbReference type="NCBI Taxonomy" id="577386"/>
    <lineage>
        <taxon>Bacteria</taxon>
        <taxon>Pseudomonadati</taxon>
        <taxon>Bacteroidota</taxon>
        <taxon>Chitinophagia</taxon>
        <taxon>Chitinophagales</taxon>
        <taxon>Chitinophagaceae</taxon>
        <taxon>Niabella</taxon>
    </lineage>
</organism>
<name>A0ABZ0W7Q6_9BACT</name>
<dbReference type="InterPro" id="IPR036942">
    <property type="entry name" value="Beta-barrel_TonB_sf"/>
</dbReference>
<evidence type="ECO:0000256" key="4">
    <source>
        <dbReference type="ARBA" id="ARBA00022692"/>
    </source>
</evidence>
<dbReference type="SUPFAM" id="SSF49464">
    <property type="entry name" value="Carboxypeptidase regulatory domain-like"/>
    <property type="match status" value="1"/>
</dbReference>
<evidence type="ECO:0000259" key="15">
    <source>
        <dbReference type="Pfam" id="PF07715"/>
    </source>
</evidence>
<gene>
    <name evidence="16" type="ORF">U0035_04020</name>
</gene>
<keyword evidence="17" id="KW-1185">Reference proteome</keyword>
<comment type="subcellular location">
    <subcellularLocation>
        <location evidence="1 10">Cell outer membrane</location>
        <topology evidence="1 10">Multi-pass membrane protein</topology>
    </subcellularLocation>
</comment>
<feature type="region of interest" description="Disordered" evidence="12">
    <location>
        <begin position="395"/>
        <end position="425"/>
    </location>
</feature>
<evidence type="ECO:0000256" key="5">
    <source>
        <dbReference type="ARBA" id="ARBA00022729"/>
    </source>
</evidence>
<feature type="domain" description="TonB-dependent receptor-like beta-barrel" evidence="14">
    <location>
        <begin position="463"/>
        <end position="765"/>
    </location>
</feature>
<dbReference type="EMBL" id="CP139960">
    <property type="protein sequence ID" value="WQD39318.1"/>
    <property type="molecule type" value="Genomic_DNA"/>
</dbReference>
<evidence type="ECO:0000256" key="12">
    <source>
        <dbReference type="SAM" id="MobiDB-lite"/>
    </source>
</evidence>
<proteinExistence type="inferred from homology"/>
<evidence type="ECO:0000256" key="7">
    <source>
        <dbReference type="ARBA" id="ARBA00023136"/>
    </source>
</evidence>
<dbReference type="PANTHER" id="PTHR30069:SF29">
    <property type="entry name" value="HEMOGLOBIN AND HEMOGLOBIN-HAPTOGLOBIN-BINDING PROTEIN 1-RELATED"/>
    <property type="match status" value="1"/>
</dbReference>
<dbReference type="Pfam" id="PF00593">
    <property type="entry name" value="TonB_dep_Rec_b-barrel"/>
    <property type="match status" value="1"/>
</dbReference>
<evidence type="ECO:0000256" key="8">
    <source>
        <dbReference type="ARBA" id="ARBA00023170"/>
    </source>
</evidence>
<dbReference type="InterPro" id="IPR012910">
    <property type="entry name" value="Plug_dom"/>
</dbReference>
<evidence type="ECO:0000256" key="1">
    <source>
        <dbReference type="ARBA" id="ARBA00004571"/>
    </source>
</evidence>
<evidence type="ECO:0000256" key="6">
    <source>
        <dbReference type="ARBA" id="ARBA00023077"/>
    </source>
</evidence>
<dbReference type="Pfam" id="PF07715">
    <property type="entry name" value="Plug"/>
    <property type="match status" value="1"/>
</dbReference>
<feature type="compositionally biased region" description="Basic and acidic residues" evidence="12">
    <location>
        <begin position="395"/>
        <end position="422"/>
    </location>
</feature>
<keyword evidence="3 10" id="KW-1134">Transmembrane beta strand</keyword>
<keyword evidence="8 16" id="KW-0675">Receptor</keyword>
<feature type="signal peptide" evidence="13">
    <location>
        <begin position="1"/>
        <end position="20"/>
    </location>
</feature>
<dbReference type="PROSITE" id="PS52016">
    <property type="entry name" value="TONB_DEPENDENT_REC_3"/>
    <property type="match status" value="1"/>
</dbReference>
<protein>
    <submittedName>
        <fullName evidence="16">TonB-dependent receptor</fullName>
    </submittedName>
</protein>
<evidence type="ECO:0000313" key="17">
    <source>
        <dbReference type="Proteomes" id="UP001325680"/>
    </source>
</evidence>
<keyword evidence="5 13" id="KW-0732">Signal</keyword>
<feature type="chain" id="PRO_5045112643" evidence="13">
    <location>
        <begin position="21"/>
        <end position="810"/>
    </location>
</feature>
<evidence type="ECO:0000256" key="2">
    <source>
        <dbReference type="ARBA" id="ARBA00022448"/>
    </source>
</evidence>
<evidence type="ECO:0000256" key="13">
    <source>
        <dbReference type="SAM" id="SignalP"/>
    </source>
</evidence>
<evidence type="ECO:0000256" key="10">
    <source>
        <dbReference type="PROSITE-ProRule" id="PRU01360"/>
    </source>
</evidence>
<dbReference type="Gene3D" id="2.170.130.10">
    <property type="entry name" value="TonB-dependent receptor, plug domain"/>
    <property type="match status" value="1"/>
</dbReference>
<dbReference type="InterPro" id="IPR039426">
    <property type="entry name" value="TonB-dep_rcpt-like"/>
</dbReference>
<evidence type="ECO:0000259" key="14">
    <source>
        <dbReference type="Pfam" id="PF00593"/>
    </source>
</evidence>
<dbReference type="InterPro" id="IPR008969">
    <property type="entry name" value="CarboxyPept-like_regulatory"/>
</dbReference>
<keyword evidence="4 10" id="KW-0812">Transmembrane</keyword>
<reference evidence="16 17" key="1">
    <citation type="submission" date="2023-12" db="EMBL/GenBank/DDBJ databases">
        <title>Genome sequencing and assembly of bacterial species from a model synthetic community.</title>
        <authorList>
            <person name="Hogle S.L."/>
        </authorList>
    </citation>
    <scope>NUCLEOTIDE SEQUENCE [LARGE SCALE GENOMIC DNA]</scope>
    <source>
        <strain evidence="16 17">HAMBI_3031</strain>
    </source>
</reference>
<dbReference type="PANTHER" id="PTHR30069">
    <property type="entry name" value="TONB-DEPENDENT OUTER MEMBRANE RECEPTOR"/>
    <property type="match status" value="1"/>
</dbReference>
<evidence type="ECO:0000313" key="16">
    <source>
        <dbReference type="EMBL" id="WQD39318.1"/>
    </source>
</evidence>
<evidence type="ECO:0000256" key="3">
    <source>
        <dbReference type="ARBA" id="ARBA00022452"/>
    </source>
</evidence>
<comment type="similarity">
    <text evidence="10 11">Belongs to the TonB-dependent receptor family.</text>
</comment>
<dbReference type="SUPFAM" id="SSF56935">
    <property type="entry name" value="Porins"/>
    <property type="match status" value="1"/>
</dbReference>
<dbReference type="InterPro" id="IPR000531">
    <property type="entry name" value="Beta-barrel_TonB"/>
</dbReference>
<dbReference type="Gene3D" id="2.60.40.1120">
    <property type="entry name" value="Carboxypeptidase-like, regulatory domain"/>
    <property type="match status" value="1"/>
</dbReference>
<feature type="domain" description="TonB-dependent receptor plug" evidence="15">
    <location>
        <begin position="122"/>
        <end position="225"/>
    </location>
</feature>
<sequence>MQFKCFLSILFLLSTHVLWANDEKAGLSGVVTDVTSQTPLAGATISIPDLRLTTTTDAEGRYEFNSLPRGRLTIQVSYVGYKSKVETITVQSQTTQNFSLSRSVVENENVTVTGVSAATRLKYTPVQVSILSKKEIQQSVGNNLLDIVAKEAGVSVVTTGPAIAKPFIRGLGYNRVVTINDGIRQEGQQWGDEHGLEVDEYSVQKIEILRGPASLMYGSDAIGGVINILTNTPIANSTIQANVQSTVNANNRMFGQYANVAGNVNGLNWNAYGSIKTAGDYHNKFDGNVLNSRFNEKNFGGYIGINKRWGFSHLIISRFDQHMGMVEGERNEAGQFVYDDAVPDNNTAKGRTPLDPNQRVQHFKIALDNSFSLANGGRITALAGFQRNQRREFGHDHGEEHHGEEEHEDEQDHEHEHDHEEPGGPSAYFDLKTINYNIAYHIPEWNNWKSSLGVNGMRQQNQNKAAEAIIPDYGLFDFGIYGVASKTWNQTTLSGGLRYDTRSINSKAMNDEEGTEKFGAFSKTFSNISASLGATHAISDHVSLKANIARGFRAPNLSELAANGAHEGTNRYEIGERDLKSEISTAVDAGIEITTNHIDISVSPYFNHISNYIFYNRLLGADETDSLTNGIPTFQFNQQNARLMGIEARFDVHPHPLDWLHFENTFSFVRGKFVEPVDGSDNLPLIAPASVLTELRGEFTDILKLFSSLYVKVEMNAVAAQNDFFAGYETETATKGYVLFNAGLGADVKIANKKRFTFNIGLQNIGDVGYQSHLSRLKYTDANPVTGRMGVFNMGRNFTARLIIPFEWKL</sequence>
<dbReference type="RefSeq" id="WP_114792849.1">
    <property type="nucleotide sequence ID" value="NZ_CP139960.1"/>
</dbReference>
<keyword evidence="7 10" id="KW-0472">Membrane</keyword>
<evidence type="ECO:0000256" key="9">
    <source>
        <dbReference type="ARBA" id="ARBA00023237"/>
    </source>
</evidence>
<keyword evidence="6 11" id="KW-0798">TonB box</keyword>